<dbReference type="PROSITE" id="PS51257">
    <property type="entry name" value="PROKAR_LIPOPROTEIN"/>
    <property type="match status" value="1"/>
</dbReference>
<evidence type="ECO:0008006" key="5">
    <source>
        <dbReference type="Google" id="ProtNLM"/>
    </source>
</evidence>
<dbReference type="Proteomes" id="UP000502502">
    <property type="component" value="Chromosome"/>
</dbReference>
<evidence type="ECO:0000313" key="4">
    <source>
        <dbReference type="Proteomes" id="UP000502502"/>
    </source>
</evidence>
<sequence>MRFFDKRLAGWATLAAALAIAGCQQPTDEQPRQNAVEAPPPSSPLPAVEPPMDRAGLLARVAQAASAAALGQDDRAGQRELDGQAVELRLRFGCKADLGTAGAKAFSIRFDEADRTLRLRAAPTLTLDDPVVAGAAGDGVEAVEGFWLPRPWLLAASCPMVSPQSPEPAAVDSTLDEAKQKPAARESKPAAAPPAFQRIGIGRFFTDRDSRMGRRDGRAYEAVSILAADNSPSELGYDLVLAGRLRQGPDGRVILCRPVSANAPPDCIVSADIDHVAVEDPRTRTVLANWSN</sequence>
<evidence type="ECO:0000313" key="3">
    <source>
        <dbReference type="EMBL" id="QIL03012.1"/>
    </source>
</evidence>
<feature type="region of interest" description="Disordered" evidence="1">
    <location>
        <begin position="25"/>
        <end position="50"/>
    </location>
</feature>
<keyword evidence="2" id="KW-0732">Signal</keyword>
<gene>
    <name evidence="3" type="ORF">G7078_09660</name>
</gene>
<feature type="compositionally biased region" description="Basic and acidic residues" evidence="1">
    <location>
        <begin position="176"/>
        <end position="188"/>
    </location>
</feature>
<evidence type="ECO:0000256" key="2">
    <source>
        <dbReference type="SAM" id="SignalP"/>
    </source>
</evidence>
<proteinExistence type="predicted"/>
<name>A0A6G7ZQ16_9SPHN</name>
<keyword evidence="4" id="KW-1185">Reference proteome</keyword>
<dbReference type="RefSeq" id="WP_166095477.1">
    <property type="nucleotide sequence ID" value="NZ_CP049871.1"/>
</dbReference>
<dbReference type="EMBL" id="CP049871">
    <property type="protein sequence ID" value="QIL03012.1"/>
    <property type="molecule type" value="Genomic_DNA"/>
</dbReference>
<accession>A0A6G7ZQ16</accession>
<evidence type="ECO:0000256" key="1">
    <source>
        <dbReference type="SAM" id="MobiDB-lite"/>
    </source>
</evidence>
<dbReference type="KEGG" id="ssin:G7078_09660"/>
<feature type="chain" id="PRO_5026361561" description="Lipoprotein" evidence="2">
    <location>
        <begin position="22"/>
        <end position="292"/>
    </location>
</feature>
<dbReference type="AlphaFoldDB" id="A0A6G7ZQ16"/>
<organism evidence="3 4">
    <name type="scientific">Sphingomonas sinipercae</name>
    <dbReference type="NCBI Taxonomy" id="2714944"/>
    <lineage>
        <taxon>Bacteria</taxon>
        <taxon>Pseudomonadati</taxon>
        <taxon>Pseudomonadota</taxon>
        <taxon>Alphaproteobacteria</taxon>
        <taxon>Sphingomonadales</taxon>
        <taxon>Sphingomonadaceae</taxon>
        <taxon>Sphingomonas</taxon>
    </lineage>
</organism>
<feature type="region of interest" description="Disordered" evidence="1">
    <location>
        <begin position="163"/>
        <end position="192"/>
    </location>
</feature>
<reference evidence="3 4" key="1">
    <citation type="submission" date="2020-03" db="EMBL/GenBank/DDBJ databases">
        <title>Sphingomonas sp. nov., isolated from fish.</title>
        <authorList>
            <person name="Hyun D.-W."/>
            <person name="Bae J.-W."/>
        </authorList>
    </citation>
    <scope>NUCLEOTIDE SEQUENCE [LARGE SCALE GENOMIC DNA]</scope>
    <source>
        <strain evidence="3 4">HDW15C</strain>
    </source>
</reference>
<feature type="signal peptide" evidence="2">
    <location>
        <begin position="1"/>
        <end position="21"/>
    </location>
</feature>
<protein>
    <recommendedName>
        <fullName evidence="5">Lipoprotein</fullName>
    </recommendedName>
</protein>
<feature type="compositionally biased region" description="Pro residues" evidence="1">
    <location>
        <begin position="38"/>
        <end position="49"/>
    </location>
</feature>